<evidence type="ECO:0000313" key="2">
    <source>
        <dbReference type="Proteomes" id="UP001610063"/>
    </source>
</evidence>
<evidence type="ECO:0000313" key="1">
    <source>
        <dbReference type="EMBL" id="MFH6985806.1"/>
    </source>
</evidence>
<reference evidence="1 2" key="1">
    <citation type="journal article" date="2013" name="Int. J. Syst. Evol. Microbiol.">
        <title>Marinoscillum luteum sp. nov., isolated from marine sediment.</title>
        <authorList>
            <person name="Cha I.T."/>
            <person name="Park S.J."/>
            <person name="Kim S.J."/>
            <person name="Kim J.G."/>
            <person name="Jung M.Y."/>
            <person name="Shin K.S."/>
            <person name="Kwon K.K."/>
            <person name="Yang S.H."/>
            <person name="Seo Y.S."/>
            <person name="Rhee S.K."/>
        </authorList>
    </citation>
    <scope>NUCLEOTIDE SEQUENCE [LARGE SCALE GENOMIC DNA]</scope>
    <source>
        <strain evidence="1 2">KCTC 23939</strain>
    </source>
</reference>
<dbReference type="Proteomes" id="UP001610063">
    <property type="component" value="Unassembled WGS sequence"/>
</dbReference>
<keyword evidence="2" id="KW-1185">Reference proteome</keyword>
<comment type="caution">
    <text evidence="1">The sequence shown here is derived from an EMBL/GenBank/DDBJ whole genome shotgun (WGS) entry which is preliminary data.</text>
</comment>
<dbReference type="RefSeq" id="WP_395419225.1">
    <property type="nucleotide sequence ID" value="NZ_JBIPKE010000020.1"/>
</dbReference>
<proteinExistence type="predicted"/>
<organism evidence="1 2">
    <name type="scientific">Marinoscillum luteum</name>
    <dbReference type="NCBI Taxonomy" id="861051"/>
    <lineage>
        <taxon>Bacteria</taxon>
        <taxon>Pseudomonadati</taxon>
        <taxon>Bacteroidota</taxon>
        <taxon>Cytophagia</taxon>
        <taxon>Cytophagales</taxon>
        <taxon>Reichenbachiellaceae</taxon>
        <taxon>Marinoscillum</taxon>
    </lineage>
</organism>
<dbReference type="EMBL" id="JBIPKE010000020">
    <property type="protein sequence ID" value="MFH6985806.1"/>
    <property type="molecule type" value="Genomic_DNA"/>
</dbReference>
<accession>A0ABW7NER6</accession>
<protein>
    <submittedName>
        <fullName evidence="1">Uncharacterized protein</fullName>
    </submittedName>
</protein>
<sequence>MRKALIFLAVLTILGGAGYFLVTIKSFADGVIEDSKRIEELKKSGAFDEPIIVSKDSLTQNIVDSTSQEESDPKEWLTTTITEFFDQNSHHHFREITTEKYAKYKQDALCVVYDCDNSLTEEEFKQKWNDTYDITYAGFGTGFLIDQQDWYKIVVTKCELTDQSIRGTYIFNTEVTDTGFELTHSNEITVVLTANGFKIDDVKRQK</sequence>
<name>A0ABW7NER6_9BACT</name>
<gene>
    <name evidence="1" type="ORF">ACHKAR_20295</name>
</gene>